<protein>
    <recommendedName>
        <fullName evidence="10">peptidoglycan glycosyltransferase</fullName>
        <ecNumber evidence="10">2.4.99.28</ecNumber>
    </recommendedName>
</protein>
<evidence type="ECO:0000256" key="6">
    <source>
        <dbReference type="ARBA" id="ARBA00022676"/>
    </source>
</evidence>
<evidence type="ECO:0000256" key="8">
    <source>
        <dbReference type="ARBA" id="ARBA00022801"/>
    </source>
</evidence>
<dbReference type="InterPro" id="IPR012338">
    <property type="entry name" value="Beta-lactam/transpept-like"/>
</dbReference>
<dbReference type="InterPro" id="IPR050396">
    <property type="entry name" value="Glycosyltr_51/Transpeptidase"/>
</dbReference>
<gene>
    <name evidence="15" type="ORF">SAMN03080594_101762</name>
</gene>
<dbReference type="GO" id="GO:0009252">
    <property type="term" value="P:peptidoglycan biosynthetic process"/>
    <property type="evidence" value="ECO:0007669"/>
    <property type="project" value="InterPro"/>
</dbReference>
<organism evidence="15 16">
    <name type="scientific">Arenibacter palladensis</name>
    <dbReference type="NCBI Taxonomy" id="237373"/>
    <lineage>
        <taxon>Bacteria</taxon>
        <taxon>Pseudomonadati</taxon>
        <taxon>Bacteroidota</taxon>
        <taxon>Flavobacteriia</taxon>
        <taxon>Flavobacteriales</taxon>
        <taxon>Flavobacteriaceae</taxon>
        <taxon>Arenibacter</taxon>
    </lineage>
</organism>
<dbReference type="OrthoDB" id="9766909at2"/>
<dbReference type="InterPro" id="IPR001460">
    <property type="entry name" value="PCN-bd_Tpept"/>
</dbReference>
<dbReference type="Pfam" id="PF06832">
    <property type="entry name" value="BiPBP_C"/>
    <property type="match status" value="1"/>
</dbReference>
<dbReference type="Gene3D" id="3.40.710.10">
    <property type="entry name" value="DD-peptidase/beta-lactamase superfamily"/>
    <property type="match status" value="1"/>
</dbReference>
<dbReference type="NCBIfam" id="TIGR02073">
    <property type="entry name" value="PBP_1c"/>
    <property type="match status" value="1"/>
</dbReference>
<dbReference type="AlphaFoldDB" id="A0A1M4UVY0"/>
<evidence type="ECO:0000256" key="9">
    <source>
        <dbReference type="ARBA" id="ARBA00023268"/>
    </source>
</evidence>
<evidence type="ECO:0000256" key="10">
    <source>
        <dbReference type="ARBA" id="ARBA00044770"/>
    </source>
</evidence>
<evidence type="ECO:0000259" key="14">
    <source>
        <dbReference type="Pfam" id="PF06832"/>
    </source>
</evidence>
<dbReference type="Gene3D" id="1.10.3810.10">
    <property type="entry name" value="Biosynthetic peptidoglycan transglycosylase-like"/>
    <property type="match status" value="1"/>
</dbReference>
<comment type="pathway">
    <text evidence="1">Cell wall biogenesis; peptidoglycan biosynthesis.</text>
</comment>
<feature type="domain" description="Glycosyl transferase family 51" evidence="13">
    <location>
        <begin position="77"/>
        <end position="238"/>
    </location>
</feature>
<dbReference type="GO" id="GO:0004180">
    <property type="term" value="F:carboxypeptidase activity"/>
    <property type="evidence" value="ECO:0007669"/>
    <property type="project" value="UniProtKB-KW"/>
</dbReference>
<dbReference type="InterPro" id="IPR011815">
    <property type="entry name" value="PBP_1c"/>
</dbReference>
<evidence type="ECO:0000259" key="13">
    <source>
        <dbReference type="Pfam" id="PF00912"/>
    </source>
</evidence>
<evidence type="ECO:0000313" key="15">
    <source>
        <dbReference type="EMBL" id="SHE60931.1"/>
    </source>
</evidence>
<evidence type="ECO:0000259" key="12">
    <source>
        <dbReference type="Pfam" id="PF00905"/>
    </source>
</evidence>
<comment type="similarity">
    <text evidence="3">In the N-terminal section; belongs to the glycosyltransferase 51 family.</text>
</comment>
<feature type="domain" description="Penicillin-binding protein transpeptidase" evidence="12">
    <location>
        <begin position="316"/>
        <end position="563"/>
    </location>
</feature>
<evidence type="ECO:0000256" key="2">
    <source>
        <dbReference type="ARBA" id="ARBA00007090"/>
    </source>
</evidence>
<dbReference type="GO" id="GO:0030288">
    <property type="term" value="C:outer membrane-bounded periplasmic space"/>
    <property type="evidence" value="ECO:0007669"/>
    <property type="project" value="TreeGrafter"/>
</dbReference>
<keyword evidence="16" id="KW-1185">Reference proteome</keyword>
<evidence type="ECO:0000256" key="5">
    <source>
        <dbReference type="ARBA" id="ARBA00022670"/>
    </source>
</evidence>
<keyword evidence="7" id="KW-0808">Transferase</keyword>
<dbReference type="SUPFAM" id="SSF53955">
    <property type="entry name" value="Lysozyme-like"/>
    <property type="match status" value="1"/>
</dbReference>
<dbReference type="GO" id="GO:0006508">
    <property type="term" value="P:proteolysis"/>
    <property type="evidence" value="ECO:0007669"/>
    <property type="project" value="UniProtKB-KW"/>
</dbReference>
<sequence length="796" mass="89414">MNLGTDKDSKKGITTFLRLKELIQEYPKKLLILTLLLIAYYFCLPKQLFHTPHATVVESKSGKLLGALIAEDGQWRFPVVDSVPYKFETCILNFEDAHFYRHPGFNPVSIGKAFIANILAGKTVRGGSTLTQQVIRLSRNHKKRSYWEKVKELVLATRLELGYSKNYILKLYASHAPFGGNVVGLEAAAWRYFGMQPDQLSWAEAATLAVLPNAPSLIYPGKNQTKLLNKRNRLLHKLLNNHYIDSTTYQLSLLEELPQKPFQLPDTAPHLVQYLAKKYKGKRISTPVDENLQASINSIVNKHYKNLKQNQVYNAAVLVMDVKTRKVLSYVGNTPTDNEHEKDVDMVQANRSTGSLLKPLLYSAMMNEGELLPTMLIPDVPTQIAGYTPENFNESYSGAVEADKALAKSLNIPAVRLLRSYGLEKFRDQLDLFNLRGLNKSADHYGLTLILGGAESNLWDLCKTYASLASTVNHFNATSSEYYTKEFIEPIPSAETKVDFGAKSTEVTIFDAASIYLTFEAMKKVNRPEGSESWEFFDSSKQIAWKTGTSFGNKDAWAIGITKDYVVGVWAGNADGEGRPNVTGLSSAAPMLFDVFDVLPRSSWFQKPEDEFTEINVCSESGYLAADICPKTVISIPRKQNFVKPCAYHQLVHLDAEKQFRVNSSCADLSQTISESWFTLPPLMEYYYKKGHPSYKTLPPFQENCKDSNTAAMEFIYPRNGSRITLARNFEGKKNELVVKLAHVKPATPVYWYLDEKYIGQTTDYHEIGLMPSPGEHGIMAVDALGNEVVVIITIE</sequence>
<comment type="catalytic activity">
    <reaction evidence="11">
        <text>[GlcNAc-(1-&gt;4)-Mur2Ac(oyl-L-Ala-gamma-D-Glu-L-Lys-D-Ala-D-Ala)](n)-di-trans,octa-cis-undecaprenyl diphosphate + beta-D-GlcNAc-(1-&gt;4)-Mur2Ac(oyl-L-Ala-gamma-D-Glu-L-Lys-D-Ala-D-Ala)-di-trans,octa-cis-undecaprenyl diphosphate = [GlcNAc-(1-&gt;4)-Mur2Ac(oyl-L-Ala-gamma-D-Glu-L-Lys-D-Ala-D-Ala)](n+1)-di-trans,octa-cis-undecaprenyl diphosphate + di-trans,octa-cis-undecaprenyl diphosphate + H(+)</text>
        <dbReference type="Rhea" id="RHEA:23708"/>
        <dbReference type="Rhea" id="RHEA-COMP:9602"/>
        <dbReference type="Rhea" id="RHEA-COMP:9603"/>
        <dbReference type="ChEBI" id="CHEBI:15378"/>
        <dbReference type="ChEBI" id="CHEBI:58405"/>
        <dbReference type="ChEBI" id="CHEBI:60033"/>
        <dbReference type="ChEBI" id="CHEBI:78435"/>
        <dbReference type="EC" id="2.4.99.28"/>
    </reaction>
</comment>
<evidence type="ECO:0000256" key="11">
    <source>
        <dbReference type="ARBA" id="ARBA00049902"/>
    </source>
</evidence>
<dbReference type="GO" id="GO:0008955">
    <property type="term" value="F:peptidoglycan glycosyltransferase activity"/>
    <property type="evidence" value="ECO:0007669"/>
    <property type="project" value="UniProtKB-EC"/>
</dbReference>
<evidence type="ECO:0000313" key="16">
    <source>
        <dbReference type="Proteomes" id="UP000184406"/>
    </source>
</evidence>
<reference evidence="16" key="1">
    <citation type="submission" date="2016-11" db="EMBL/GenBank/DDBJ databases">
        <authorList>
            <person name="Varghese N."/>
            <person name="Submissions S."/>
        </authorList>
    </citation>
    <scope>NUCLEOTIDE SEQUENCE [LARGE SCALE GENOMIC DNA]</scope>
    <source>
        <strain evidence="16">DSM 17539</strain>
    </source>
</reference>
<accession>A0A1M4UVY0</accession>
<evidence type="ECO:0000256" key="3">
    <source>
        <dbReference type="ARBA" id="ARBA00007739"/>
    </source>
</evidence>
<dbReference type="EMBL" id="FQUX01000001">
    <property type="protein sequence ID" value="SHE60931.1"/>
    <property type="molecule type" value="Genomic_DNA"/>
</dbReference>
<keyword evidence="9" id="KW-0511">Multifunctional enzyme</keyword>
<dbReference type="InterPro" id="IPR001264">
    <property type="entry name" value="Glyco_trans_51"/>
</dbReference>
<dbReference type="EC" id="2.4.99.28" evidence="10"/>
<dbReference type="Proteomes" id="UP000184406">
    <property type="component" value="Unassembled WGS sequence"/>
</dbReference>
<keyword evidence="4" id="KW-0121">Carboxypeptidase</keyword>
<keyword evidence="6" id="KW-0328">Glycosyltransferase</keyword>
<dbReference type="GO" id="GO:0008658">
    <property type="term" value="F:penicillin binding"/>
    <property type="evidence" value="ECO:0007669"/>
    <property type="project" value="InterPro"/>
</dbReference>
<feature type="domain" description="Penicillin-binding C-terminal" evidence="14">
    <location>
        <begin position="704"/>
        <end position="789"/>
    </location>
</feature>
<evidence type="ECO:0000256" key="7">
    <source>
        <dbReference type="ARBA" id="ARBA00022679"/>
    </source>
</evidence>
<evidence type="ECO:0000256" key="4">
    <source>
        <dbReference type="ARBA" id="ARBA00022645"/>
    </source>
</evidence>
<dbReference type="InterPro" id="IPR009647">
    <property type="entry name" value="PBP_C"/>
</dbReference>
<evidence type="ECO:0000256" key="1">
    <source>
        <dbReference type="ARBA" id="ARBA00004752"/>
    </source>
</evidence>
<comment type="similarity">
    <text evidence="2">In the C-terminal section; belongs to the transpeptidase family.</text>
</comment>
<dbReference type="PANTHER" id="PTHR32282">
    <property type="entry name" value="BINDING PROTEIN TRANSPEPTIDASE, PUTATIVE-RELATED"/>
    <property type="match status" value="1"/>
</dbReference>
<proteinExistence type="inferred from homology"/>
<dbReference type="Pfam" id="PF00912">
    <property type="entry name" value="Transgly"/>
    <property type="match status" value="1"/>
</dbReference>
<keyword evidence="5" id="KW-0645">Protease</keyword>
<dbReference type="PANTHER" id="PTHR32282:SF15">
    <property type="entry name" value="PENICILLIN-BINDING PROTEIN 1C"/>
    <property type="match status" value="1"/>
</dbReference>
<dbReference type="InterPro" id="IPR023346">
    <property type="entry name" value="Lysozyme-like_dom_sf"/>
</dbReference>
<dbReference type="InterPro" id="IPR036950">
    <property type="entry name" value="PBP_transglycosylase"/>
</dbReference>
<dbReference type="SUPFAM" id="SSF56601">
    <property type="entry name" value="beta-lactamase/transpeptidase-like"/>
    <property type="match status" value="1"/>
</dbReference>
<keyword evidence="8" id="KW-0378">Hydrolase</keyword>
<dbReference type="RefSeq" id="WP_084532470.1">
    <property type="nucleotide sequence ID" value="NZ_FQUX01000001.1"/>
</dbReference>
<dbReference type="Pfam" id="PF00905">
    <property type="entry name" value="Transpeptidase"/>
    <property type="match status" value="1"/>
</dbReference>
<name>A0A1M4UVY0_9FLAO</name>